<dbReference type="Proteomes" id="UP000789831">
    <property type="component" value="Unassembled WGS sequence"/>
</dbReference>
<gene>
    <name evidence="1" type="ORF">AGERDE_LOCUS13308</name>
</gene>
<organism evidence="1 2">
    <name type="scientific">Ambispora gerdemannii</name>
    <dbReference type="NCBI Taxonomy" id="144530"/>
    <lineage>
        <taxon>Eukaryota</taxon>
        <taxon>Fungi</taxon>
        <taxon>Fungi incertae sedis</taxon>
        <taxon>Mucoromycota</taxon>
        <taxon>Glomeromycotina</taxon>
        <taxon>Glomeromycetes</taxon>
        <taxon>Archaeosporales</taxon>
        <taxon>Ambisporaceae</taxon>
        <taxon>Ambispora</taxon>
    </lineage>
</organism>
<sequence length="80" mass="8980">MIQTPTHGKISKINCNILHQLNSSLMVPYKKCTPPTLSLEPPGQIGLQQFLSNIPYYPAHLLLNLKHTLFLQSLNISLTI</sequence>
<dbReference type="EMBL" id="CAJVPL010016861">
    <property type="protein sequence ID" value="CAG8696805.1"/>
    <property type="molecule type" value="Genomic_DNA"/>
</dbReference>
<reference evidence="1" key="1">
    <citation type="submission" date="2021-06" db="EMBL/GenBank/DDBJ databases">
        <authorList>
            <person name="Kallberg Y."/>
            <person name="Tangrot J."/>
            <person name="Rosling A."/>
        </authorList>
    </citation>
    <scope>NUCLEOTIDE SEQUENCE</scope>
    <source>
        <strain evidence="1">MT106</strain>
    </source>
</reference>
<evidence type="ECO:0000313" key="1">
    <source>
        <dbReference type="EMBL" id="CAG8696805.1"/>
    </source>
</evidence>
<name>A0A9N9HK75_9GLOM</name>
<accession>A0A9N9HK75</accession>
<proteinExistence type="predicted"/>
<keyword evidence="2" id="KW-1185">Reference proteome</keyword>
<protein>
    <submittedName>
        <fullName evidence="1">7879_t:CDS:1</fullName>
    </submittedName>
</protein>
<comment type="caution">
    <text evidence="1">The sequence shown here is derived from an EMBL/GenBank/DDBJ whole genome shotgun (WGS) entry which is preliminary data.</text>
</comment>
<dbReference type="AlphaFoldDB" id="A0A9N9HK75"/>
<feature type="non-terminal residue" evidence="1">
    <location>
        <position position="80"/>
    </location>
</feature>
<evidence type="ECO:0000313" key="2">
    <source>
        <dbReference type="Proteomes" id="UP000789831"/>
    </source>
</evidence>